<evidence type="ECO:0000256" key="3">
    <source>
        <dbReference type="ARBA" id="ARBA00022679"/>
    </source>
</evidence>
<keyword evidence="4" id="KW-0949">S-adenosyl-L-methionine</keyword>
<dbReference type="SUPFAM" id="SSF53335">
    <property type="entry name" value="S-adenosyl-L-methionine-dependent methyltransferases"/>
    <property type="match status" value="1"/>
</dbReference>
<comment type="similarity">
    <text evidence="1">Belongs to the CFA/CMAS family.</text>
</comment>
<evidence type="ECO:0000313" key="8">
    <source>
        <dbReference type="EMBL" id="OMI33562.1"/>
    </source>
</evidence>
<dbReference type="InterPro" id="IPR029063">
    <property type="entry name" value="SAM-dependent_MTases_sf"/>
</dbReference>
<organism evidence="8 9">
    <name type="scientific">Streptomyces sparsogenes DSM 40356</name>
    <dbReference type="NCBI Taxonomy" id="1331668"/>
    <lineage>
        <taxon>Bacteria</taxon>
        <taxon>Bacillati</taxon>
        <taxon>Actinomycetota</taxon>
        <taxon>Actinomycetes</taxon>
        <taxon>Kitasatosporales</taxon>
        <taxon>Streptomycetaceae</taxon>
        <taxon>Streptomyces</taxon>
    </lineage>
</organism>
<dbReference type="GO" id="GO:0032259">
    <property type="term" value="P:methylation"/>
    <property type="evidence" value="ECO:0007669"/>
    <property type="project" value="UniProtKB-KW"/>
</dbReference>
<accession>A0A1R1S5W1</accession>
<evidence type="ECO:0000259" key="7">
    <source>
        <dbReference type="SMART" id="SM00828"/>
    </source>
</evidence>
<dbReference type="CDD" id="cd02440">
    <property type="entry name" value="AdoMet_MTases"/>
    <property type="match status" value="1"/>
</dbReference>
<dbReference type="PANTHER" id="PTHR43667:SF1">
    <property type="entry name" value="CYCLOPROPANE-FATTY-ACYL-PHOSPHOLIPID SYNTHASE"/>
    <property type="match status" value="1"/>
</dbReference>
<dbReference type="InterPro" id="IPR020803">
    <property type="entry name" value="MeTfrase_dom"/>
</dbReference>
<evidence type="ECO:0000256" key="4">
    <source>
        <dbReference type="ARBA" id="ARBA00022691"/>
    </source>
</evidence>
<keyword evidence="9" id="KW-1185">Reference proteome</keyword>
<keyword evidence="3" id="KW-0808">Transferase</keyword>
<dbReference type="PANTHER" id="PTHR43667">
    <property type="entry name" value="CYCLOPROPANE-FATTY-ACYL-PHOSPHOLIPID SYNTHASE"/>
    <property type="match status" value="1"/>
</dbReference>
<gene>
    <name evidence="8" type="ORF">SPAR_40807</name>
</gene>
<dbReference type="Pfam" id="PF02353">
    <property type="entry name" value="CMAS"/>
    <property type="match status" value="1"/>
</dbReference>
<evidence type="ECO:0000313" key="9">
    <source>
        <dbReference type="Proteomes" id="UP000186168"/>
    </source>
</evidence>
<dbReference type="GO" id="GO:0008610">
    <property type="term" value="P:lipid biosynthetic process"/>
    <property type="evidence" value="ECO:0007669"/>
    <property type="project" value="InterPro"/>
</dbReference>
<feature type="region of interest" description="Disordered" evidence="6">
    <location>
        <begin position="121"/>
        <end position="142"/>
    </location>
</feature>
<protein>
    <submittedName>
        <fullName evidence="8">Cyclopropane-fatty-acyl-phospholipid synthase</fullName>
    </submittedName>
</protein>
<proteinExistence type="inferred from homology"/>
<dbReference type="PIRSF" id="PIRSF003085">
    <property type="entry name" value="CMAS"/>
    <property type="match status" value="1"/>
</dbReference>
<name>A0A1R1S5W1_9ACTN</name>
<evidence type="ECO:0000256" key="6">
    <source>
        <dbReference type="SAM" id="MobiDB-lite"/>
    </source>
</evidence>
<dbReference type="EMBL" id="ASQP01000529">
    <property type="protein sequence ID" value="OMI33562.1"/>
    <property type="molecule type" value="Genomic_DNA"/>
</dbReference>
<evidence type="ECO:0000256" key="2">
    <source>
        <dbReference type="ARBA" id="ARBA00022603"/>
    </source>
</evidence>
<dbReference type="SMART" id="SM00828">
    <property type="entry name" value="PKS_MT"/>
    <property type="match status" value="1"/>
</dbReference>
<dbReference type="STRING" id="67365.GCA_001704635_05288"/>
<keyword evidence="5" id="KW-0443">Lipid metabolism</keyword>
<dbReference type="AlphaFoldDB" id="A0A1R1S5W1"/>
<sequence length="442" mass="48906">MADAAQRLAALAEEVLGAPLPIRIRAWDHSETGPPHTPVLVVRRRRALRRLLWKPGELGLARAWVAGDLDVEGDLYDALDRLAGLLWERGDGSAPRRSKAAAALKALRDPALRSAVRTLAGLAGPGLPPPPPREEARGARRGPLHTLRRDKEAISHHYDVGNDFYELVLGPSMVYSCAYWEGTEADGATLEDAQRAKLDLVCRKLALRPGQRLLDVGCGWGSMVLHAAREYGVRAVGITLSQEQAAYARKRVADAGLTDRVEIRVQDYREIADGPYDAISSIGMAEHVGSARYAEYAADLYALLKPGGRLLNHQIARRPEPDEEAYHVDEFIDRYVFPDGELAPVGRTVTQLEEAGFEVRDVEAIREHYALTLRRWVANLEAHWKQAVRLTSPGRARVWRLYMAASALSFERNRIGVNQVLAVRTPEGGASGMPLRARDWRG</sequence>
<dbReference type="GeneID" id="96742894"/>
<dbReference type="RefSeq" id="WP_065960428.1">
    <property type="nucleotide sequence ID" value="NZ_ASQP01000529.1"/>
</dbReference>
<feature type="domain" description="Polyketide synthase-like methyltransferase" evidence="7">
    <location>
        <begin position="164"/>
        <end position="408"/>
    </location>
</feature>
<evidence type="ECO:0000256" key="1">
    <source>
        <dbReference type="ARBA" id="ARBA00010815"/>
    </source>
</evidence>
<keyword evidence="2" id="KW-0489">Methyltransferase</keyword>
<comment type="caution">
    <text evidence="8">The sequence shown here is derived from an EMBL/GenBank/DDBJ whole genome shotgun (WGS) entry which is preliminary data.</text>
</comment>
<dbReference type="InterPro" id="IPR050723">
    <property type="entry name" value="CFA/CMAS"/>
</dbReference>
<dbReference type="GO" id="GO:0008168">
    <property type="term" value="F:methyltransferase activity"/>
    <property type="evidence" value="ECO:0007669"/>
    <property type="project" value="UniProtKB-KW"/>
</dbReference>
<reference evidence="8 9" key="1">
    <citation type="submission" date="2013-05" db="EMBL/GenBank/DDBJ databases">
        <title>Genome sequence of Streptomyces sparsogenes DSM 40356.</title>
        <authorList>
            <person name="Coyne S."/>
            <person name="Seebeck F.P."/>
        </authorList>
    </citation>
    <scope>NUCLEOTIDE SEQUENCE [LARGE SCALE GENOMIC DNA]</scope>
    <source>
        <strain evidence="8 9">DSM 40356</strain>
    </source>
</reference>
<evidence type="ECO:0000256" key="5">
    <source>
        <dbReference type="ARBA" id="ARBA00023098"/>
    </source>
</evidence>
<dbReference type="InterPro" id="IPR003333">
    <property type="entry name" value="CMAS"/>
</dbReference>
<dbReference type="Proteomes" id="UP000186168">
    <property type="component" value="Unassembled WGS sequence"/>
</dbReference>
<dbReference type="Gene3D" id="3.40.50.150">
    <property type="entry name" value="Vaccinia Virus protein VP39"/>
    <property type="match status" value="1"/>
</dbReference>